<dbReference type="PANTHER" id="PTHR32114:SF2">
    <property type="entry name" value="ABC TRANSPORTER ABCH.3"/>
    <property type="match status" value="1"/>
</dbReference>
<feature type="domain" description="Rad50/SbcC-type AAA" evidence="5">
    <location>
        <begin position="5"/>
        <end position="265"/>
    </location>
</feature>
<keyword evidence="7" id="KW-1185">Reference proteome</keyword>
<dbReference type="EMBL" id="FQZP01000001">
    <property type="protein sequence ID" value="SHI37040.1"/>
    <property type="molecule type" value="Genomic_DNA"/>
</dbReference>
<reference evidence="6 7" key="1">
    <citation type="submission" date="2016-11" db="EMBL/GenBank/DDBJ databases">
        <authorList>
            <person name="Varghese N."/>
            <person name="Submissions S."/>
        </authorList>
    </citation>
    <scope>NUCLEOTIDE SEQUENCE [LARGE SCALE GENOMIC DNA]</scope>
    <source>
        <strain evidence="6 7">DSM 19027</strain>
    </source>
</reference>
<dbReference type="SUPFAM" id="SSF52540">
    <property type="entry name" value="P-loop containing nucleoside triphosphate hydrolases"/>
    <property type="match status" value="2"/>
</dbReference>
<keyword evidence="6" id="KW-0269">Exonuclease</keyword>
<keyword evidence="4" id="KW-0175">Coiled coil</keyword>
<evidence type="ECO:0000256" key="4">
    <source>
        <dbReference type="SAM" id="Coils"/>
    </source>
</evidence>
<dbReference type="GO" id="GO:0006302">
    <property type="term" value="P:double-strand break repair"/>
    <property type="evidence" value="ECO:0007669"/>
    <property type="project" value="InterPro"/>
</dbReference>
<dbReference type="Pfam" id="PF13558">
    <property type="entry name" value="SbcC_Walker_B"/>
    <property type="match status" value="1"/>
</dbReference>
<dbReference type="InterPro" id="IPR038729">
    <property type="entry name" value="Rad50/SbcC_AAA"/>
</dbReference>
<evidence type="ECO:0000313" key="6">
    <source>
        <dbReference type="EMBL" id="SHI37040.1"/>
    </source>
</evidence>
<evidence type="ECO:0000313" key="7">
    <source>
        <dbReference type="Proteomes" id="UP000324781"/>
    </source>
</evidence>
<evidence type="ECO:0000256" key="3">
    <source>
        <dbReference type="ARBA" id="ARBA00013368"/>
    </source>
</evidence>
<comment type="similarity">
    <text evidence="1">Belongs to the SMC family. SbcC subfamily.</text>
</comment>
<proteinExistence type="inferred from homology"/>
<dbReference type="InterPro" id="IPR027417">
    <property type="entry name" value="P-loop_NTPase"/>
</dbReference>
<keyword evidence="6" id="KW-0378">Hydrolase</keyword>
<dbReference type="Proteomes" id="UP000324781">
    <property type="component" value="Unassembled WGS sequence"/>
</dbReference>
<feature type="coiled-coil region" evidence="4">
    <location>
        <begin position="208"/>
        <end position="253"/>
    </location>
</feature>
<dbReference type="PANTHER" id="PTHR32114">
    <property type="entry name" value="ABC TRANSPORTER ABCH.3"/>
    <property type="match status" value="1"/>
</dbReference>
<protein>
    <recommendedName>
        <fullName evidence="3">Nuclease SbcCD subunit C</fullName>
    </recommendedName>
</protein>
<dbReference type="Pfam" id="PF13476">
    <property type="entry name" value="AAA_23"/>
    <property type="match status" value="1"/>
</dbReference>
<feature type="coiled-coil region" evidence="4">
    <location>
        <begin position="366"/>
        <end position="414"/>
    </location>
</feature>
<evidence type="ECO:0000259" key="5">
    <source>
        <dbReference type="Pfam" id="PF13476"/>
    </source>
</evidence>
<name>A0A1M6AKN2_9FIRM</name>
<evidence type="ECO:0000256" key="1">
    <source>
        <dbReference type="ARBA" id="ARBA00006930"/>
    </source>
</evidence>
<feature type="coiled-coil region" evidence="4">
    <location>
        <begin position="442"/>
        <end position="573"/>
    </location>
</feature>
<organism evidence="6 7">
    <name type="scientific">Thermoclostridium caenicola</name>
    <dbReference type="NCBI Taxonomy" id="659425"/>
    <lineage>
        <taxon>Bacteria</taxon>
        <taxon>Bacillati</taxon>
        <taxon>Bacillota</taxon>
        <taxon>Clostridia</taxon>
        <taxon>Eubacteriales</taxon>
        <taxon>Oscillospiraceae</taxon>
        <taxon>Thermoclostridium</taxon>
    </lineage>
</organism>
<feature type="coiled-coil region" evidence="4">
    <location>
        <begin position="619"/>
        <end position="674"/>
    </location>
</feature>
<feature type="coiled-coil region" evidence="4">
    <location>
        <begin position="709"/>
        <end position="925"/>
    </location>
</feature>
<comment type="subunit">
    <text evidence="2">Heterodimer of SbcC and SbcD.</text>
</comment>
<keyword evidence="6" id="KW-0540">Nuclease</keyword>
<evidence type="ECO:0000256" key="2">
    <source>
        <dbReference type="ARBA" id="ARBA00011322"/>
    </source>
</evidence>
<dbReference type="Gene3D" id="3.40.50.300">
    <property type="entry name" value="P-loop containing nucleotide triphosphate hydrolases"/>
    <property type="match status" value="2"/>
</dbReference>
<dbReference type="GO" id="GO:0016887">
    <property type="term" value="F:ATP hydrolysis activity"/>
    <property type="evidence" value="ECO:0007669"/>
    <property type="project" value="InterPro"/>
</dbReference>
<gene>
    <name evidence="6" type="ORF">SAMN05444373_100173</name>
</gene>
<sequence length="1207" mass="138433">MRPISLEIEGLQSFREKRRIDFETLGETGLFGIFGPTGSGKSTILDAITFALFGDVRRAKNGTQGIINTHCRTMRVSFTFELVRDGIRKRYRVERISQKKKDSENVTAVKLARLMELTGAGEIPLCDKATDVTNKVTELIGLNKQDFTRAVVLPQNSFQEFLLMNHSERRRMLERIFYLEEYGKQLTDKLNRKIDKVKSCIDTLTGELRGYNDASDEALKEAREAMENAAAEKEKALKIFKELEQQYNQAKEVWQLVQELAEVEEREKKHAGMAQEIADGKTRLARAEMAVLLVEPIRKNRELAGRLKKTTELLTAVENRLPIVRAELMKYRKHYDTLKNERAVEEPRLVARRARLEDALVLKDEIASAAEKLKSLTDLSAQLENTLAQQSLEINRETEAYGRLVGEAERLKKEWEAHIVDPAYRKRIQEGSRLEEEGDRLKKSMTERMEEAEILKKRLKDAEDRLEQARKAIADGQEEAEALAREAAQSDSLLKEERQAIEKEAQELQDIRGICRIIRLRRERMAELESRMEQISRLIEESEEKRRVLQSARDEAEASCDRYRRQLEETERMLDKGAAFRLARQLKEGDPCPVCGSVHHPNPAGSADLEEMSVLETRVGELRTGLQSAEKALREAEAELMVNGEQLATARSQFEQAKDELDAQTRELEAERRKLPESLRNLEPNTLEAELEKMEKVLDGRRKELADGERSQEALIRRLQSQKEVLSEQKAGEGGILSELKLNRERLAEVESSLEEAKKLWEANCEKISRFLADWSIPSIRGELERLAQSDQRADALRRELEAINHQLAEKESAIGRLKEKLQAIRAEVIKCKAEAEHLEKERKNREIRIHQLVGEADIEDEIRRIRDRLEAYETEEKELADKLKTLETDYQNLQNEQAVLLSQKEALTRDLQEDESHLKKALTDMGFNGSEEVEKSLLPEAEINAWKARIDEYERTGIKILADRERIAQKLNSRTITEEGWQKISQAWQEAVAARETRISEYDIAVHRYQDIKAKHEKWLELNAKLDEAGKKMSLLEQIRKLLIGDKGKDNSFIDYIAEERLRYVAAKASETLGAMTRYKYALELDADNGFVIRDNANGGIYRMVNTLSGGETFLTSLSLALALSEQIQLKGQSPLEFFFLDEGFGTLDRNLLDNVIDSLERISKKERVIGLISHVPELRSRIGRRLIVEPPTPDGEGTRVRIEKA</sequence>
<dbReference type="AlphaFoldDB" id="A0A1M6AKN2"/>
<dbReference type="GO" id="GO:0004527">
    <property type="term" value="F:exonuclease activity"/>
    <property type="evidence" value="ECO:0007669"/>
    <property type="project" value="UniProtKB-KW"/>
</dbReference>
<accession>A0A1M6AKN2</accession>
<dbReference type="Gene3D" id="1.10.287.1490">
    <property type="match status" value="1"/>
</dbReference>